<feature type="signal peptide" evidence="1">
    <location>
        <begin position="1"/>
        <end position="23"/>
    </location>
</feature>
<name>A0A418QNC0_9BACT</name>
<evidence type="ECO:0008006" key="4">
    <source>
        <dbReference type="Google" id="ProtNLM"/>
    </source>
</evidence>
<dbReference type="InterPro" id="IPR011043">
    <property type="entry name" value="Gal_Oxase/kelch_b-propeller"/>
</dbReference>
<accession>A0A418QNC0</accession>
<evidence type="ECO:0000256" key="1">
    <source>
        <dbReference type="SAM" id="SignalP"/>
    </source>
</evidence>
<sequence>MRHLYHFLVGCLILAVSPTRLQAQTWQWLATSTGSATSTGVSDITATATDGAGNTVVVGTFSGTVTFGSTTLVSAGASDLFVGRVNASGAWTQAVRAGGPGNETAKGVAVDNSGNILVTGTFTSVTMAFDAFTLTNATTGGTSNDQDIFVARLNPAGSWTQAVRAGGNKADLVVGLTLDAAGNVTIAGGFNSVSAGFGATTLPNSDNTGTNYDIFVARLNNVGTWTQAVQAGNASTSEQALALAQDGAGNAYITGLLSSSTLTFGAISIANSGTSSDAFVARLNSAGTWTQAVAGGVSGVFEQPNAIAVDGSGNAVVAGLYTGSTSFGANPLPLPAGVTFGGFVARLSAAGIWTQAVPGGGTSGTTFPNAVAVDASGNATVAGQLNSATAQFGTIAVNSTGTGADVFVARLNTAGTWTYALRAGTSGVDSARDIFLAGTTATVAGQLGTVMAPFGFNSLPITATTATGFVARLTGLVSSSRPSRATESLVLLPNPAHGAVRLQSLVPSNKPLALILTDGLGREVRRQVLPAHTTATQLDLTGVAPGIYIVRCGAASGKVVVE</sequence>
<comment type="caution">
    <text evidence="2">The sequence shown here is derived from an EMBL/GenBank/DDBJ whole genome shotgun (WGS) entry which is preliminary data.</text>
</comment>
<proteinExistence type="predicted"/>
<dbReference type="EMBL" id="QYCN01000038">
    <property type="protein sequence ID" value="RIY06649.1"/>
    <property type="molecule type" value="Genomic_DNA"/>
</dbReference>
<dbReference type="OrthoDB" id="876891at2"/>
<keyword evidence="3" id="KW-1185">Reference proteome</keyword>
<dbReference type="PANTHER" id="PTHR35580">
    <property type="entry name" value="CELL SURFACE GLYCOPROTEIN (S-LAYER PROTEIN)-LIKE PROTEIN"/>
    <property type="match status" value="1"/>
</dbReference>
<dbReference type="RefSeq" id="WP_119657283.1">
    <property type="nucleotide sequence ID" value="NZ_JBHUOI010000079.1"/>
</dbReference>
<dbReference type="SUPFAM" id="SSF50965">
    <property type="entry name" value="Galactose oxidase, central domain"/>
    <property type="match status" value="1"/>
</dbReference>
<dbReference type="Proteomes" id="UP000284250">
    <property type="component" value="Unassembled WGS sequence"/>
</dbReference>
<feature type="chain" id="PRO_5019079337" description="T9SS C-terminal target domain-containing protein" evidence="1">
    <location>
        <begin position="24"/>
        <end position="562"/>
    </location>
</feature>
<evidence type="ECO:0000313" key="3">
    <source>
        <dbReference type="Proteomes" id="UP000284250"/>
    </source>
</evidence>
<dbReference type="SUPFAM" id="SSF101898">
    <property type="entry name" value="NHL repeat"/>
    <property type="match status" value="1"/>
</dbReference>
<organism evidence="2 3">
    <name type="scientific">Hymenobacter rubripertinctus</name>
    <dbReference type="NCBI Taxonomy" id="2029981"/>
    <lineage>
        <taxon>Bacteria</taxon>
        <taxon>Pseudomonadati</taxon>
        <taxon>Bacteroidota</taxon>
        <taxon>Cytophagia</taxon>
        <taxon>Cytophagales</taxon>
        <taxon>Hymenobacteraceae</taxon>
        <taxon>Hymenobacter</taxon>
    </lineage>
</organism>
<dbReference type="AlphaFoldDB" id="A0A418QNC0"/>
<gene>
    <name evidence="2" type="ORF">D0T11_18435</name>
</gene>
<evidence type="ECO:0000313" key="2">
    <source>
        <dbReference type="EMBL" id="RIY06649.1"/>
    </source>
</evidence>
<dbReference type="InterPro" id="IPR052918">
    <property type="entry name" value="Motility_Chemotaxis_Reg"/>
</dbReference>
<protein>
    <recommendedName>
        <fullName evidence="4">T9SS C-terminal target domain-containing protein</fullName>
    </recommendedName>
</protein>
<dbReference type="PANTHER" id="PTHR35580:SF1">
    <property type="entry name" value="PHYTASE-LIKE DOMAIN-CONTAINING PROTEIN"/>
    <property type="match status" value="1"/>
</dbReference>
<reference evidence="2 3" key="1">
    <citation type="submission" date="2019-01" db="EMBL/GenBank/DDBJ databases">
        <title>Hymenobacter humicola sp. nov., isolated from soils in Antarctica.</title>
        <authorList>
            <person name="Sedlacek I."/>
            <person name="Holochova P."/>
            <person name="Kralova S."/>
            <person name="Pantucek R."/>
            <person name="Stankova E."/>
            <person name="Vrbovska V."/>
            <person name="Kristofova L."/>
            <person name="Svec P."/>
            <person name="Busse H.-J."/>
        </authorList>
    </citation>
    <scope>NUCLEOTIDE SEQUENCE [LARGE SCALE GENOMIC DNA]</scope>
    <source>
        <strain evidence="2 3">CCM 8852</strain>
    </source>
</reference>
<keyword evidence="1" id="KW-0732">Signal</keyword>